<organism evidence="4 5">
    <name type="scientific">Phytophthora lilii</name>
    <dbReference type="NCBI Taxonomy" id="2077276"/>
    <lineage>
        <taxon>Eukaryota</taxon>
        <taxon>Sar</taxon>
        <taxon>Stramenopiles</taxon>
        <taxon>Oomycota</taxon>
        <taxon>Peronosporomycetes</taxon>
        <taxon>Peronosporales</taxon>
        <taxon>Peronosporaceae</taxon>
        <taxon>Phytophthora</taxon>
    </lineage>
</organism>
<evidence type="ECO:0000256" key="2">
    <source>
        <dbReference type="SAM" id="MobiDB-lite"/>
    </source>
</evidence>
<keyword evidence="5" id="KW-1185">Reference proteome</keyword>
<dbReference type="EMBL" id="BSXW01000156">
    <property type="protein sequence ID" value="GMF13436.1"/>
    <property type="molecule type" value="Genomic_DNA"/>
</dbReference>
<dbReference type="InterPro" id="IPR003409">
    <property type="entry name" value="MORN"/>
</dbReference>
<dbReference type="OrthoDB" id="270720at2759"/>
<accession>A0A9W6TH46</accession>
<dbReference type="SMART" id="SM00698">
    <property type="entry name" value="MORN"/>
    <property type="match status" value="7"/>
</dbReference>
<evidence type="ECO:0000256" key="3">
    <source>
        <dbReference type="SAM" id="Phobius"/>
    </source>
</evidence>
<reference evidence="4" key="1">
    <citation type="submission" date="2023-04" db="EMBL/GenBank/DDBJ databases">
        <title>Phytophthora lilii NBRC 32176.</title>
        <authorList>
            <person name="Ichikawa N."/>
            <person name="Sato H."/>
            <person name="Tonouchi N."/>
        </authorList>
    </citation>
    <scope>NUCLEOTIDE SEQUENCE</scope>
    <source>
        <strain evidence="4">NBRC 32176</strain>
    </source>
</reference>
<dbReference type="SUPFAM" id="SSF82185">
    <property type="entry name" value="Histone H3 K4-specific methyltransferase SET7/9 N-terminal domain"/>
    <property type="match status" value="2"/>
</dbReference>
<evidence type="ECO:0000256" key="1">
    <source>
        <dbReference type="ARBA" id="ARBA00022737"/>
    </source>
</evidence>
<feature type="transmembrane region" description="Helical" evidence="3">
    <location>
        <begin position="51"/>
        <end position="74"/>
    </location>
</feature>
<evidence type="ECO:0000313" key="5">
    <source>
        <dbReference type="Proteomes" id="UP001165083"/>
    </source>
</evidence>
<proteinExistence type="predicted"/>
<dbReference type="Gene3D" id="2.20.110.10">
    <property type="entry name" value="Histone H3 K4-specific methyltransferase SET7/9 N-terminal domain"/>
    <property type="match status" value="3"/>
</dbReference>
<dbReference type="AlphaFoldDB" id="A0A9W6TH46"/>
<name>A0A9W6TH46_9STRA</name>
<keyword evidence="1" id="KW-0677">Repeat</keyword>
<keyword evidence="3" id="KW-1133">Transmembrane helix</keyword>
<protein>
    <submittedName>
        <fullName evidence="4">Unnamed protein product</fullName>
    </submittedName>
</protein>
<sequence length="369" mass="40701">MVPGVSRSSNPTNDINNVNGVKSNQVPRGPTTQSLKSRVYRADHSRLVKPLAFLDFRVLFVVAICIIWTGWLIFVELASNVAANLLMNTQACDNGEFWLIDDASPRMTIAGAVGLVFVDGNYLPPRQYCGHLLQYEVPGELTFVNGDKYEGEFFQGYRHGHGVFTSHHGTRVYDGDWRRSERHGLGKERWLDSGDRYEGEYQHDVFHGKGVMTRGSNKSKYDGEFQKGRRHGYGRMEFAAAAASTNANVGSTSGAFKKIIGAAIAAGAGQQATGFAVYVGSWKDGRMNGEGKYTRGDGSFYEGSWRDGLAHGFGKELVMATGEIYEGTWHAGLRHGDGTVTRNGSRRKGVWEMGQRLKWSTAEVPLPKS</sequence>
<comment type="caution">
    <text evidence="4">The sequence shown here is derived from an EMBL/GenBank/DDBJ whole genome shotgun (WGS) entry which is preliminary data.</text>
</comment>
<dbReference type="Proteomes" id="UP001165083">
    <property type="component" value="Unassembled WGS sequence"/>
</dbReference>
<dbReference type="Pfam" id="PF02493">
    <property type="entry name" value="MORN"/>
    <property type="match status" value="7"/>
</dbReference>
<dbReference type="PANTHER" id="PTHR43215">
    <property type="entry name" value="RADIAL SPOKE HEAD 1 HOMOLOG"/>
    <property type="match status" value="1"/>
</dbReference>
<keyword evidence="3" id="KW-0472">Membrane</keyword>
<feature type="region of interest" description="Disordered" evidence="2">
    <location>
        <begin position="1"/>
        <end position="35"/>
    </location>
</feature>
<evidence type="ECO:0000313" key="4">
    <source>
        <dbReference type="EMBL" id="GMF13436.1"/>
    </source>
</evidence>
<gene>
    <name evidence="4" type="ORF">Plil01_000391000</name>
</gene>
<dbReference type="PANTHER" id="PTHR43215:SF14">
    <property type="entry name" value="RADIAL SPOKE HEAD 1 HOMOLOG"/>
    <property type="match status" value="1"/>
</dbReference>
<keyword evidence="3" id="KW-0812">Transmembrane</keyword>